<organism evidence="1 2">
    <name type="scientific">Eutypa lata (strain UCR-EL1)</name>
    <name type="common">Grapevine dieback disease fungus</name>
    <name type="synonym">Eutypa armeniacae</name>
    <dbReference type="NCBI Taxonomy" id="1287681"/>
    <lineage>
        <taxon>Eukaryota</taxon>
        <taxon>Fungi</taxon>
        <taxon>Dikarya</taxon>
        <taxon>Ascomycota</taxon>
        <taxon>Pezizomycotina</taxon>
        <taxon>Sordariomycetes</taxon>
        <taxon>Xylariomycetidae</taxon>
        <taxon>Xylariales</taxon>
        <taxon>Diatrypaceae</taxon>
        <taxon>Eutypa</taxon>
    </lineage>
</organism>
<dbReference type="OrthoDB" id="5590714at2759"/>
<name>M7S6H0_EUTLA</name>
<sequence>MATRAWHCAICKTEQDTDIDSHISERHSSPESRKRIVNGTEVNITDDQYVRANASGRGQDPGAALTKPVRTAPPPPGILESLGIKEDDIADAEVEVVGGASLSDIEAKLVFEAIEEYCGFKMDRAKTLVSFLGWGFLCSFGEEKDRVGGWYVKEHVTSGNGKIFLPAANLLTGVQEKFQEAGVEHDFTFRRFGRYLAPIIIKSVTVNPSLAKFKVRGTPISNRLGVKPSLFLACTSIFEYIKPMSEWTEEEYKAWDAQNSSARKMPKGQVDKFQPQDLRIDPEMAQRFREEGVSDFARRYKGRFVRPEDYEMHSKGQRMFDEMLAKSNARAGMGTAGLGSSTPSHM</sequence>
<keyword evidence="2" id="KW-1185">Reference proteome</keyword>
<proteinExistence type="predicted"/>
<evidence type="ECO:0000313" key="2">
    <source>
        <dbReference type="Proteomes" id="UP000012174"/>
    </source>
</evidence>
<dbReference type="AlphaFoldDB" id="M7S6H0"/>
<dbReference type="Proteomes" id="UP000012174">
    <property type="component" value="Unassembled WGS sequence"/>
</dbReference>
<dbReference type="HOGENOM" id="CLU_801758_0_0_1"/>
<dbReference type="EMBL" id="KB707571">
    <property type="protein sequence ID" value="EMR61649.1"/>
    <property type="molecule type" value="Genomic_DNA"/>
</dbReference>
<reference evidence="2" key="1">
    <citation type="journal article" date="2013" name="Genome Announc.">
        <title>Draft genome sequence of the grapevine dieback fungus Eutypa lata UCR-EL1.</title>
        <authorList>
            <person name="Blanco-Ulate B."/>
            <person name="Rolshausen P.E."/>
            <person name="Cantu D."/>
        </authorList>
    </citation>
    <scope>NUCLEOTIDE SEQUENCE [LARGE SCALE GENOMIC DNA]</scope>
    <source>
        <strain evidence="2">UCR-EL1</strain>
    </source>
</reference>
<protein>
    <submittedName>
        <fullName evidence="1">Uncharacterized protein</fullName>
    </submittedName>
</protein>
<evidence type="ECO:0000313" key="1">
    <source>
        <dbReference type="EMBL" id="EMR61649.1"/>
    </source>
</evidence>
<dbReference type="KEGG" id="ela:UCREL1_11420"/>
<accession>M7S6H0</accession>
<gene>
    <name evidence="1" type="ORF">UCREL1_11420</name>
</gene>